<dbReference type="EMBL" id="CP060780">
    <property type="protein sequence ID" value="QNP43102.1"/>
    <property type="molecule type" value="Genomic_DNA"/>
</dbReference>
<dbReference type="CDD" id="cd05483">
    <property type="entry name" value="retropepsin_like_bacteria"/>
    <property type="match status" value="1"/>
</dbReference>
<evidence type="ECO:0000313" key="4">
    <source>
        <dbReference type="Proteomes" id="UP000516134"/>
    </source>
</evidence>
<dbReference type="InterPro" id="IPR001969">
    <property type="entry name" value="Aspartic_peptidase_AS"/>
</dbReference>
<dbReference type="RefSeq" id="WP_187714532.1">
    <property type="nucleotide sequence ID" value="NZ_BAABJC010000001.1"/>
</dbReference>
<dbReference type="Pfam" id="PF13975">
    <property type="entry name" value="gag-asp_proteas"/>
    <property type="match status" value="1"/>
</dbReference>
<accession>A0ABX6SZT9</accession>
<dbReference type="GO" id="GO:0006508">
    <property type="term" value="P:proteolysis"/>
    <property type="evidence" value="ECO:0007669"/>
    <property type="project" value="UniProtKB-KW"/>
</dbReference>
<dbReference type="NCBIfam" id="TIGR02281">
    <property type="entry name" value="clan_AA_DTGA"/>
    <property type="match status" value="1"/>
</dbReference>
<evidence type="ECO:0000313" key="3">
    <source>
        <dbReference type="EMBL" id="QNP43102.1"/>
    </source>
</evidence>
<organism evidence="3 4">
    <name type="scientific">Sphingomonas daechungensis</name>
    <dbReference type="NCBI Taxonomy" id="1176646"/>
    <lineage>
        <taxon>Bacteria</taxon>
        <taxon>Pseudomonadati</taxon>
        <taxon>Pseudomonadota</taxon>
        <taxon>Alphaproteobacteria</taxon>
        <taxon>Sphingomonadales</taxon>
        <taxon>Sphingomonadaceae</taxon>
        <taxon>Sphingomonas</taxon>
    </lineage>
</organism>
<feature type="domain" description="Peptidase A2" evidence="2">
    <location>
        <begin position="59"/>
        <end position="137"/>
    </location>
</feature>
<proteinExistence type="predicted"/>
<protein>
    <submittedName>
        <fullName evidence="3">TIGR02281 family clan AA aspartic protease</fullName>
        <ecNumber evidence="3">3.4.23.-</ecNumber>
    </submittedName>
</protein>
<dbReference type="Proteomes" id="UP000516134">
    <property type="component" value="Chromosome"/>
</dbReference>
<keyword evidence="3" id="KW-0645">Protease</keyword>
<dbReference type="InterPro" id="IPR001995">
    <property type="entry name" value="Peptidase_A2_cat"/>
</dbReference>
<dbReference type="PROSITE" id="PS00141">
    <property type="entry name" value="ASP_PROTEASE"/>
    <property type="match status" value="1"/>
</dbReference>
<keyword evidence="1 3" id="KW-0378">Hydrolase</keyword>
<dbReference type="InterPro" id="IPR021109">
    <property type="entry name" value="Peptidase_aspartic_dom_sf"/>
</dbReference>
<dbReference type="SUPFAM" id="SSF50630">
    <property type="entry name" value="Acid proteases"/>
    <property type="match status" value="1"/>
</dbReference>
<name>A0ABX6SZT9_9SPHN</name>
<evidence type="ECO:0000259" key="2">
    <source>
        <dbReference type="PROSITE" id="PS50175"/>
    </source>
</evidence>
<dbReference type="InterPro" id="IPR034122">
    <property type="entry name" value="Retropepsin-like_bacterial"/>
</dbReference>
<sequence length="159" mass="17064">MIERVLFVATIAGGATLGVFWPLNKSERTAAVPAALEVTLERSGDRHFYADAQVNGKPVHFLVDTGASEIALTEEDARKVGIQVDPQKYEMIGQGASGMVRGQYVELNKVDLGGIHQTDAKAVVVEGANVSLLGQPFLENVDEIVIRKGEMTLKSQGNS</sequence>
<evidence type="ECO:0000256" key="1">
    <source>
        <dbReference type="ARBA" id="ARBA00022801"/>
    </source>
</evidence>
<keyword evidence="4" id="KW-1185">Reference proteome</keyword>
<reference evidence="3 4" key="1">
    <citation type="submission" date="2020-08" db="EMBL/GenBank/DDBJ databases">
        <title>Genome sequence of Sphingomonas daechungensis KACC 18115T.</title>
        <authorList>
            <person name="Hyun D.-W."/>
            <person name="Bae J.-W."/>
        </authorList>
    </citation>
    <scope>NUCLEOTIDE SEQUENCE [LARGE SCALE GENOMIC DNA]</scope>
    <source>
        <strain evidence="3 4">KACC 18115</strain>
    </source>
</reference>
<dbReference type="GO" id="GO:0008233">
    <property type="term" value="F:peptidase activity"/>
    <property type="evidence" value="ECO:0007669"/>
    <property type="project" value="UniProtKB-KW"/>
</dbReference>
<dbReference type="EC" id="3.4.23.-" evidence="3"/>
<gene>
    <name evidence="3" type="ORF">H9L15_14280</name>
</gene>
<dbReference type="Gene3D" id="2.40.70.10">
    <property type="entry name" value="Acid Proteases"/>
    <property type="match status" value="1"/>
</dbReference>
<dbReference type="InterPro" id="IPR011969">
    <property type="entry name" value="Clan_AA_Asp_peptidase_C"/>
</dbReference>
<dbReference type="PROSITE" id="PS50175">
    <property type="entry name" value="ASP_PROT_RETROV"/>
    <property type="match status" value="1"/>
</dbReference>